<sequence>MNMDDLYRLLRASHAQAQGIVDTVAEPLFVLDASLCIQRASRSFF</sequence>
<name>A0A7X0KNL2_9HYPH</name>
<dbReference type="Proteomes" id="UP000536262">
    <property type="component" value="Unassembled WGS sequence"/>
</dbReference>
<dbReference type="EMBL" id="JACHOU010000022">
    <property type="protein sequence ID" value="MBB6357285.1"/>
    <property type="molecule type" value="Genomic_DNA"/>
</dbReference>
<evidence type="ECO:0000313" key="2">
    <source>
        <dbReference type="Proteomes" id="UP000536262"/>
    </source>
</evidence>
<proteinExistence type="predicted"/>
<dbReference type="AlphaFoldDB" id="A0A7X0KNL2"/>
<evidence type="ECO:0000313" key="1">
    <source>
        <dbReference type="EMBL" id="MBB6357285.1"/>
    </source>
</evidence>
<accession>A0A7X0KNL2</accession>
<organism evidence="1 2">
    <name type="scientific">Aminobacter aganoensis</name>
    <dbReference type="NCBI Taxonomy" id="83264"/>
    <lineage>
        <taxon>Bacteria</taxon>
        <taxon>Pseudomonadati</taxon>
        <taxon>Pseudomonadota</taxon>
        <taxon>Alphaproteobacteria</taxon>
        <taxon>Hyphomicrobiales</taxon>
        <taxon>Phyllobacteriaceae</taxon>
        <taxon>Aminobacter</taxon>
    </lineage>
</organism>
<comment type="caution">
    <text evidence="1">The sequence shown here is derived from an EMBL/GenBank/DDBJ whole genome shotgun (WGS) entry which is preliminary data.</text>
</comment>
<dbReference type="RefSeq" id="WP_246441634.1">
    <property type="nucleotide sequence ID" value="NZ_BAABEG010000004.1"/>
</dbReference>
<gene>
    <name evidence="1" type="ORF">GGR00_005106</name>
</gene>
<reference evidence="1 2" key="1">
    <citation type="submission" date="2020-08" db="EMBL/GenBank/DDBJ databases">
        <title>Genomic Encyclopedia of Type Strains, Phase IV (KMG-IV): sequencing the most valuable type-strain genomes for metagenomic binning, comparative biology and taxonomic classification.</title>
        <authorList>
            <person name="Goeker M."/>
        </authorList>
    </citation>
    <scope>NUCLEOTIDE SEQUENCE [LARGE SCALE GENOMIC DNA]</scope>
    <source>
        <strain evidence="1 2">DSM 7051</strain>
    </source>
</reference>
<keyword evidence="2" id="KW-1185">Reference proteome</keyword>
<protein>
    <submittedName>
        <fullName evidence="1">Uncharacterized protein</fullName>
    </submittedName>
</protein>